<organism evidence="1 2">
    <name type="scientific">Gracilibacillus pellucidus</name>
    <dbReference type="NCBI Taxonomy" id="3095368"/>
    <lineage>
        <taxon>Bacteria</taxon>
        <taxon>Bacillati</taxon>
        <taxon>Bacillota</taxon>
        <taxon>Bacilli</taxon>
        <taxon>Bacillales</taxon>
        <taxon>Bacillaceae</taxon>
        <taxon>Gracilibacillus</taxon>
    </lineage>
</organism>
<name>A0ACC6M5W9_9BACI</name>
<evidence type="ECO:0000313" key="1">
    <source>
        <dbReference type="EMBL" id="MDX8046313.1"/>
    </source>
</evidence>
<dbReference type="EC" id="2.7.8.7" evidence="1"/>
<sequence length="121" mass="13652">MIKGIGVDIIELRRIRKIMERQPKIINRILTVKEKELLDALSSDKRRIEFIAGRFAAKEAFSKARGTGIGKLRFRDIEITNHHSGAPILHSNVLTTEICFVSISHSEEYAVAQVIIESEPA</sequence>
<comment type="caution">
    <text evidence="1">The sequence shown here is derived from an EMBL/GenBank/DDBJ whole genome shotgun (WGS) entry which is preliminary data.</text>
</comment>
<keyword evidence="2" id="KW-1185">Reference proteome</keyword>
<accession>A0ACC6M5W9</accession>
<gene>
    <name evidence="1" type="primary">acpS</name>
    <name evidence="1" type="ORF">SH601_10010</name>
</gene>
<keyword evidence="1" id="KW-0808">Transferase</keyword>
<dbReference type="EMBL" id="JAWZSR010000005">
    <property type="protein sequence ID" value="MDX8046313.1"/>
    <property type="molecule type" value="Genomic_DNA"/>
</dbReference>
<evidence type="ECO:0000313" key="2">
    <source>
        <dbReference type="Proteomes" id="UP001277972"/>
    </source>
</evidence>
<proteinExistence type="predicted"/>
<reference evidence="1" key="1">
    <citation type="submission" date="2023-11" db="EMBL/GenBank/DDBJ databases">
        <title>Gracilibacillus pellucida a moderately halophilic bacterium isolated from saline soil in Xinjiang province.</title>
        <authorList>
            <person name="Zhang Z."/>
            <person name="Tan F."/>
            <person name="Wang Y."/>
            <person name="Xia M."/>
        </authorList>
    </citation>
    <scope>NUCLEOTIDE SEQUENCE</scope>
    <source>
        <strain evidence="1">S3-1-1</strain>
    </source>
</reference>
<protein>
    <submittedName>
        <fullName evidence="1">Holo-ACP synthase</fullName>
        <ecNumber evidence="1">2.7.8.7</ecNumber>
    </submittedName>
</protein>
<dbReference type="Proteomes" id="UP001277972">
    <property type="component" value="Unassembled WGS sequence"/>
</dbReference>